<protein>
    <submittedName>
        <fullName evidence="1">Uncharacterized protein</fullName>
    </submittedName>
</protein>
<dbReference type="AlphaFoldDB" id="A0A1I7LED2"/>
<accession>A0A1I7LED2</accession>
<dbReference type="Proteomes" id="UP000183508">
    <property type="component" value="Unassembled WGS sequence"/>
</dbReference>
<evidence type="ECO:0000313" key="1">
    <source>
        <dbReference type="EMBL" id="SFV08051.1"/>
    </source>
</evidence>
<dbReference type="STRING" id="392015.SAMN05421543_1419"/>
<sequence length="149" mass="17139">MDVRPEIAWFAEQMSGKLDENAHKGGWNRCDPWWLLGRLREEAAELQAAMMNPGAPEVIIREAADVANFAMMIADLARNTDKWMRQRRYEATDIPIEVGDRVCDSDTEAPGTILELDDRGFLVKWDDIGEIRYPMEDICWIRPLEKTDA</sequence>
<reference evidence="2" key="1">
    <citation type="submission" date="2016-10" db="EMBL/GenBank/DDBJ databases">
        <authorList>
            <person name="Varghese N."/>
        </authorList>
    </citation>
    <scope>NUCLEOTIDE SEQUENCE [LARGE SCALE GENOMIC DNA]</scope>
    <source>
        <strain evidence="2">DSM 17980</strain>
    </source>
</reference>
<dbReference type="SUPFAM" id="SSF101386">
    <property type="entry name" value="all-alpha NTP pyrophosphatases"/>
    <property type="match status" value="1"/>
</dbReference>
<name>A0A1I7LED2_9BACL</name>
<gene>
    <name evidence="1" type="ORF">SAMN05421543_1419</name>
</gene>
<dbReference type="EMBL" id="FPBV01000041">
    <property type="protein sequence ID" value="SFV08051.1"/>
    <property type="molecule type" value="Genomic_DNA"/>
</dbReference>
<keyword evidence="2" id="KW-1185">Reference proteome</keyword>
<evidence type="ECO:0000313" key="2">
    <source>
        <dbReference type="Proteomes" id="UP000183508"/>
    </source>
</evidence>
<proteinExistence type="predicted"/>
<organism evidence="1 2">
    <name type="scientific">Alicyclobacillus macrosporangiidus</name>
    <dbReference type="NCBI Taxonomy" id="392015"/>
    <lineage>
        <taxon>Bacteria</taxon>
        <taxon>Bacillati</taxon>
        <taxon>Bacillota</taxon>
        <taxon>Bacilli</taxon>
        <taxon>Bacillales</taxon>
        <taxon>Alicyclobacillaceae</taxon>
        <taxon>Alicyclobacillus</taxon>
    </lineage>
</organism>